<feature type="domain" description="Tn3 transposase DDE" evidence="1">
    <location>
        <begin position="11"/>
        <end position="59"/>
    </location>
</feature>
<comment type="caution">
    <text evidence="2">The sequence shown here is derived from an EMBL/GenBank/DDBJ whole genome shotgun (WGS) entry which is preliminary data.</text>
</comment>
<gene>
    <name evidence="2" type="ORF">J2S10_005139</name>
</gene>
<reference evidence="2 3" key="1">
    <citation type="submission" date="2023-07" db="EMBL/GenBank/DDBJ databases">
        <title>Genomic Encyclopedia of Type Strains, Phase IV (KMG-IV): sequencing the most valuable type-strain genomes for metagenomic binning, comparative biology and taxonomic classification.</title>
        <authorList>
            <person name="Goeker M."/>
        </authorList>
    </citation>
    <scope>NUCLEOTIDE SEQUENCE [LARGE SCALE GENOMIC DNA]</scope>
    <source>
        <strain evidence="2 3">DSM 27594</strain>
    </source>
</reference>
<evidence type="ECO:0000313" key="3">
    <source>
        <dbReference type="Proteomes" id="UP001224122"/>
    </source>
</evidence>
<accession>A0ABT9Y2Q2</accession>
<proteinExistence type="predicted"/>
<protein>
    <recommendedName>
        <fullName evidence="1">Tn3 transposase DDE domain-containing protein</fullName>
    </recommendedName>
</protein>
<dbReference type="InterPro" id="IPR002513">
    <property type="entry name" value="Tn3_Tnp_DDE_dom"/>
</dbReference>
<evidence type="ECO:0000313" key="2">
    <source>
        <dbReference type="EMBL" id="MDQ0201928.1"/>
    </source>
</evidence>
<keyword evidence="3" id="KW-1185">Reference proteome</keyword>
<organism evidence="2 3">
    <name type="scientific">Neobacillus ginsengisoli</name>
    <dbReference type="NCBI Taxonomy" id="904295"/>
    <lineage>
        <taxon>Bacteria</taxon>
        <taxon>Bacillati</taxon>
        <taxon>Bacillota</taxon>
        <taxon>Bacilli</taxon>
        <taxon>Bacillales</taxon>
        <taxon>Bacillaceae</taxon>
        <taxon>Neobacillus</taxon>
    </lineage>
</organism>
<sequence length="114" mass="12922">MKIGVSLRLTDLLMVVAHWTGFVEMLIHASTNRPPKGEEKFVLISALMAIGTNIGLPKKAVLPLMLPIIRWQMLHNGDCMMIIKKEQSLDKLIVLMESLAIIGLTWHKLSFQFR</sequence>
<dbReference type="EMBL" id="JAUSTW010000014">
    <property type="protein sequence ID" value="MDQ0201928.1"/>
    <property type="molecule type" value="Genomic_DNA"/>
</dbReference>
<name>A0ABT9Y2Q2_9BACI</name>
<dbReference type="Proteomes" id="UP001224122">
    <property type="component" value="Unassembled WGS sequence"/>
</dbReference>
<dbReference type="Pfam" id="PF01526">
    <property type="entry name" value="DDE_Tnp_Tn3"/>
    <property type="match status" value="1"/>
</dbReference>
<evidence type="ECO:0000259" key="1">
    <source>
        <dbReference type="Pfam" id="PF01526"/>
    </source>
</evidence>